<reference evidence="1" key="1">
    <citation type="journal article" date="2014" name="Front. Microbiol.">
        <title>High frequency of phylogenetically diverse reductive dehalogenase-homologous genes in deep subseafloor sedimentary metagenomes.</title>
        <authorList>
            <person name="Kawai M."/>
            <person name="Futagami T."/>
            <person name="Toyoda A."/>
            <person name="Takaki Y."/>
            <person name="Nishi S."/>
            <person name="Hori S."/>
            <person name="Arai W."/>
            <person name="Tsubouchi T."/>
            <person name="Morono Y."/>
            <person name="Uchiyama I."/>
            <person name="Ito T."/>
            <person name="Fujiyama A."/>
            <person name="Inagaki F."/>
            <person name="Takami H."/>
        </authorList>
    </citation>
    <scope>NUCLEOTIDE SEQUENCE</scope>
    <source>
        <strain evidence="1">Expedition CK06-06</strain>
    </source>
</reference>
<sequence>LSAHYKKGDPADNECNKKAQFWCIAVLRKRRTDPVKGIFKSVCQAYWLLAV</sequence>
<accession>X1FIM6</accession>
<protein>
    <submittedName>
        <fullName evidence="1">Uncharacterized protein</fullName>
    </submittedName>
</protein>
<gene>
    <name evidence="1" type="ORF">S03H2_17166</name>
</gene>
<organism evidence="1">
    <name type="scientific">marine sediment metagenome</name>
    <dbReference type="NCBI Taxonomy" id="412755"/>
    <lineage>
        <taxon>unclassified sequences</taxon>
        <taxon>metagenomes</taxon>
        <taxon>ecological metagenomes</taxon>
    </lineage>
</organism>
<dbReference type="AlphaFoldDB" id="X1FIM6"/>
<evidence type="ECO:0000313" key="1">
    <source>
        <dbReference type="EMBL" id="GAH45486.1"/>
    </source>
</evidence>
<name>X1FIM6_9ZZZZ</name>
<feature type="non-terminal residue" evidence="1">
    <location>
        <position position="1"/>
    </location>
</feature>
<dbReference type="EMBL" id="BARU01008830">
    <property type="protein sequence ID" value="GAH45486.1"/>
    <property type="molecule type" value="Genomic_DNA"/>
</dbReference>
<comment type="caution">
    <text evidence="1">The sequence shown here is derived from an EMBL/GenBank/DDBJ whole genome shotgun (WGS) entry which is preliminary data.</text>
</comment>
<proteinExistence type="predicted"/>